<protein>
    <recommendedName>
        <fullName evidence="3">NERD domain-containing protein</fullName>
    </recommendedName>
</protein>
<sequence>MENLQCKNMLLCDELLFVYIKKKIRNQFLSVNITREKL</sequence>
<proteinExistence type="predicted"/>
<name>A0ABT9SSM6_9FLAO</name>
<keyword evidence="2" id="KW-1185">Reference proteome</keyword>
<dbReference type="Proteomes" id="UP001235513">
    <property type="component" value="Unassembled WGS sequence"/>
</dbReference>
<dbReference type="EMBL" id="JAUSRL010000007">
    <property type="protein sequence ID" value="MDP9961824.1"/>
    <property type="molecule type" value="Genomic_DNA"/>
</dbReference>
<gene>
    <name evidence="1" type="ORF">J2T04_003736</name>
</gene>
<evidence type="ECO:0000313" key="1">
    <source>
        <dbReference type="EMBL" id="MDP9961824.1"/>
    </source>
</evidence>
<evidence type="ECO:0000313" key="2">
    <source>
        <dbReference type="Proteomes" id="UP001235513"/>
    </source>
</evidence>
<reference evidence="1 2" key="1">
    <citation type="submission" date="2023-07" db="EMBL/GenBank/DDBJ databases">
        <title>Sorghum-associated microbial communities from plants grown in Nebraska, USA.</title>
        <authorList>
            <person name="Schachtman D."/>
        </authorList>
    </citation>
    <scope>NUCLEOTIDE SEQUENCE [LARGE SCALE GENOMIC DNA]</scope>
    <source>
        <strain evidence="1 2">CC351</strain>
    </source>
</reference>
<organism evidence="1 2">
    <name type="scientific">Chryseobacterium lathyri</name>
    <dbReference type="NCBI Taxonomy" id="395933"/>
    <lineage>
        <taxon>Bacteria</taxon>
        <taxon>Pseudomonadati</taxon>
        <taxon>Bacteroidota</taxon>
        <taxon>Flavobacteriia</taxon>
        <taxon>Flavobacteriales</taxon>
        <taxon>Weeksellaceae</taxon>
        <taxon>Chryseobacterium group</taxon>
        <taxon>Chryseobacterium</taxon>
    </lineage>
</organism>
<accession>A0ABT9SSM6</accession>
<evidence type="ECO:0008006" key="3">
    <source>
        <dbReference type="Google" id="ProtNLM"/>
    </source>
</evidence>
<comment type="caution">
    <text evidence="1">The sequence shown here is derived from an EMBL/GenBank/DDBJ whole genome shotgun (WGS) entry which is preliminary data.</text>
</comment>